<protein>
    <submittedName>
        <fullName evidence="3">Uncharacterized protein</fullName>
    </submittedName>
</protein>
<dbReference type="Proteomes" id="UP000076717">
    <property type="component" value="Unassembled WGS sequence"/>
</dbReference>
<evidence type="ECO:0000256" key="1">
    <source>
        <dbReference type="SAM" id="Coils"/>
    </source>
</evidence>
<evidence type="ECO:0000256" key="2">
    <source>
        <dbReference type="SAM" id="MobiDB-lite"/>
    </source>
</evidence>
<sequence length="216" mass="23713">MLDAELAGLRAASADEAAALARDVEQARIDLVVELAARREEADREDLLRHQEAVAQTQRYLDESNLQLADAIRRANDKRLEADTLRSDALDETTRLRRKAQDDSDALLDGARDRAQELIADAERRSRELVDTAERRLDEIRTERDAIAGYVSGLRGLMGQIEGFDDEATNGSTGDSDDVEDSDETRAPAKKAPTKNGPAKKGSQAKGDQPAATDER</sequence>
<dbReference type="EMBL" id="LIIN01000178">
    <property type="protein sequence ID" value="KZX19897.1"/>
    <property type="molecule type" value="Genomic_DNA"/>
</dbReference>
<keyword evidence="4" id="KW-1185">Reference proteome</keyword>
<organism evidence="3 4">
    <name type="scientific">Rathayibacter tanaceti</name>
    <dbReference type="NCBI Taxonomy" id="1671680"/>
    <lineage>
        <taxon>Bacteria</taxon>
        <taxon>Bacillati</taxon>
        <taxon>Actinomycetota</taxon>
        <taxon>Actinomycetes</taxon>
        <taxon>Micrococcales</taxon>
        <taxon>Microbacteriaceae</taxon>
        <taxon>Rathayibacter</taxon>
    </lineage>
</organism>
<reference evidence="3 4" key="1">
    <citation type="submission" date="2015-08" db="EMBL/GenBank/DDBJ databases">
        <title>Draft Genome Sequence of Rathayibacter sp. Strain VKM Ac-2596 Isolated from Leaf Gall Induced by Plant-Parasitic Nematodes.</title>
        <authorList>
            <person name="Vasilenko O.V."/>
            <person name="Starodumova I.P."/>
            <person name="Tarlachkov S.V."/>
            <person name="Dorofeeva L.V."/>
            <person name="Evtushenko L.I."/>
        </authorList>
    </citation>
    <scope>NUCLEOTIDE SEQUENCE [LARGE SCALE GENOMIC DNA]</scope>
    <source>
        <strain evidence="3 4">VKM Ac-2596</strain>
    </source>
</reference>
<accession>A0A162IZ55</accession>
<gene>
    <name evidence="3" type="ORF">ACH61_03000</name>
</gene>
<name>A0A162IZ55_9MICO</name>
<dbReference type="PATRIC" id="fig|1671680.3.peg.3236"/>
<proteinExistence type="predicted"/>
<dbReference type="AlphaFoldDB" id="A0A162IZ55"/>
<feature type="coiled-coil region" evidence="1">
    <location>
        <begin position="108"/>
        <end position="143"/>
    </location>
</feature>
<comment type="caution">
    <text evidence="3">The sequence shown here is derived from an EMBL/GenBank/DDBJ whole genome shotgun (WGS) entry which is preliminary data.</text>
</comment>
<evidence type="ECO:0000313" key="4">
    <source>
        <dbReference type="Proteomes" id="UP000076717"/>
    </source>
</evidence>
<keyword evidence="1" id="KW-0175">Coiled coil</keyword>
<evidence type="ECO:0000313" key="3">
    <source>
        <dbReference type="EMBL" id="KZX19897.1"/>
    </source>
</evidence>
<feature type="region of interest" description="Disordered" evidence="2">
    <location>
        <begin position="164"/>
        <end position="216"/>
    </location>
</feature>